<keyword evidence="1" id="KW-0732">Signal</keyword>
<dbReference type="Pfam" id="PF13229">
    <property type="entry name" value="Beta_helix"/>
    <property type="match status" value="1"/>
</dbReference>
<dbReference type="SMART" id="SM00710">
    <property type="entry name" value="PbH1"/>
    <property type="match status" value="7"/>
</dbReference>
<feature type="signal peptide" evidence="1">
    <location>
        <begin position="1"/>
        <end position="21"/>
    </location>
</feature>
<dbReference type="RefSeq" id="WP_252464377.1">
    <property type="nucleotide sequence ID" value="NZ_JALBWM010000006.1"/>
</dbReference>
<dbReference type="EMBL" id="JALBWM010000006">
    <property type="protein sequence ID" value="MCO1333210.1"/>
    <property type="molecule type" value="Genomic_DNA"/>
</dbReference>
<proteinExistence type="predicted"/>
<comment type="caution">
    <text evidence="3">The sequence shown here is derived from an EMBL/GenBank/DDBJ whole genome shotgun (WGS) entry which is preliminary data.</text>
</comment>
<dbReference type="InterPro" id="IPR011050">
    <property type="entry name" value="Pectin_lyase_fold/virulence"/>
</dbReference>
<evidence type="ECO:0000313" key="4">
    <source>
        <dbReference type="Proteomes" id="UP001139028"/>
    </source>
</evidence>
<evidence type="ECO:0000313" key="3">
    <source>
        <dbReference type="EMBL" id="MCO1333210.1"/>
    </source>
</evidence>
<evidence type="ECO:0000256" key="1">
    <source>
        <dbReference type="SAM" id="SignalP"/>
    </source>
</evidence>
<dbReference type="PROSITE" id="PS51257">
    <property type="entry name" value="PROKAR_LIPOPROTEIN"/>
    <property type="match status" value="1"/>
</dbReference>
<dbReference type="SUPFAM" id="SSF51126">
    <property type="entry name" value="Pectin lyase-like"/>
    <property type="match status" value="1"/>
</dbReference>
<evidence type="ECO:0000259" key="2">
    <source>
        <dbReference type="Pfam" id="PF13229"/>
    </source>
</evidence>
<organism evidence="3 4">
    <name type="scientific">Microbulbifer okhotskensis</name>
    <dbReference type="NCBI Taxonomy" id="2926617"/>
    <lineage>
        <taxon>Bacteria</taxon>
        <taxon>Pseudomonadati</taxon>
        <taxon>Pseudomonadota</taxon>
        <taxon>Gammaproteobacteria</taxon>
        <taxon>Cellvibrionales</taxon>
        <taxon>Microbulbiferaceae</taxon>
        <taxon>Microbulbifer</taxon>
    </lineage>
</organism>
<reference evidence="3" key="1">
    <citation type="journal article" date="2022" name="Arch. Microbiol.">
        <title>Microbulbifer okhotskensis sp. nov., isolated from a deep bottom sediment of the Okhotsk Sea.</title>
        <authorList>
            <person name="Romanenko L."/>
            <person name="Kurilenko V."/>
            <person name="Otstavnykh N."/>
            <person name="Velansky P."/>
            <person name="Isaeva M."/>
            <person name="Mikhailov V."/>
        </authorList>
    </citation>
    <scope>NUCLEOTIDE SEQUENCE</scope>
    <source>
        <strain evidence="3">OS29</strain>
    </source>
</reference>
<dbReference type="NCBIfam" id="TIGR03805">
    <property type="entry name" value="beta_helix_1"/>
    <property type="match status" value="1"/>
</dbReference>
<protein>
    <submittedName>
        <fullName evidence="3">Right-handed parallel beta-helix repeat-containing protein</fullName>
    </submittedName>
</protein>
<dbReference type="Proteomes" id="UP001139028">
    <property type="component" value="Unassembled WGS sequence"/>
</dbReference>
<feature type="chain" id="PRO_5040865676" evidence="1">
    <location>
        <begin position="22"/>
        <end position="431"/>
    </location>
</feature>
<sequence>MKNFTSIGVVLFLLLSLGCSGGGEDKPKTMLDTADFQKQLLRKLISSKPGDVIDIPEGVFSINRSLSLNVNGVTIRGAGMDKTILSFKEQIQGAEGILVSASDFTIENLAIEDTVGDALKVNGGENIIIRNVRVEWTNGPATSNGAYGVYPVQTRNTLIEGVVAIGASDAGIYVGQSRNVIVRGSRAESNVAGIEVENTIGADVYGNVAINNTGGILVFNMPNLPQPGHSTRIFENKIFNNNTDNFGHEGTPVAAVPAGSGIVINSNDRVEIFKNEIAENNTANIVISSYFTAGYYGDKSTQADFDPYPESIYIYDNNFSGGGASPDHLKLKALKLAKFGLFGRLPDILWDGVINQEKLVDGELPEEFKLCIDNGSAGILNVDFLNGYRNISTDLSFHRCSLKKLSKVVLDFDNTQSKADHLAALEGPDEK</sequence>
<dbReference type="InterPro" id="IPR012334">
    <property type="entry name" value="Pectin_lyas_fold"/>
</dbReference>
<dbReference type="InterPro" id="IPR006626">
    <property type="entry name" value="PbH1"/>
</dbReference>
<dbReference type="AlphaFoldDB" id="A0A9X2J546"/>
<dbReference type="InterPro" id="IPR039448">
    <property type="entry name" value="Beta_helix"/>
</dbReference>
<gene>
    <name evidence="3" type="ORF">MO867_02545</name>
</gene>
<dbReference type="Gene3D" id="2.160.20.10">
    <property type="entry name" value="Single-stranded right-handed beta-helix, Pectin lyase-like"/>
    <property type="match status" value="1"/>
</dbReference>
<dbReference type="InterPro" id="IPR022442">
    <property type="entry name" value="SO_2930-like_dom"/>
</dbReference>
<keyword evidence="4" id="KW-1185">Reference proteome</keyword>
<accession>A0A9X2J546</accession>
<name>A0A9X2J546_9GAMM</name>
<feature type="domain" description="Right handed beta helix" evidence="2">
    <location>
        <begin position="68"/>
        <end position="220"/>
    </location>
</feature>